<evidence type="ECO:0000256" key="17">
    <source>
        <dbReference type="ARBA" id="ARBA00023319"/>
    </source>
</evidence>
<dbReference type="InterPro" id="IPR017441">
    <property type="entry name" value="Protein_kinase_ATP_BS"/>
</dbReference>
<evidence type="ECO:0000256" key="3">
    <source>
        <dbReference type="ARBA" id="ARBA00022553"/>
    </source>
</evidence>
<keyword evidence="10 21" id="KW-0067">ATP-binding</keyword>
<dbReference type="SMART" id="SM00219">
    <property type="entry name" value="TyrKc"/>
    <property type="match status" value="1"/>
</dbReference>
<dbReference type="CDD" id="cd11304">
    <property type="entry name" value="Cadherin_repeat"/>
    <property type="match status" value="1"/>
</dbReference>
<dbReference type="GO" id="GO:0005886">
    <property type="term" value="C:plasma membrane"/>
    <property type="evidence" value="ECO:0007669"/>
    <property type="project" value="TreeGrafter"/>
</dbReference>
<dbReference type="InterPro" id="IPR001245">
    <property type="entry name" value="Ser-Thr/Tyr_kinase_cat_dom"/>
</dbReference>
<keyword evidence="13" id="KW-0829">Tyrosine-protein kinase</keyword>
<evidence type="ECO:0000259" key="22">
    <source>
        <dbReference type="PROSITE" id="PS50011"/>
    </source>
</evidence>
<evidence type="ECO:0000256" key="11">
    <source>
        <dbReference type="ARBA" id="ARBA00022989"/>
    </source>
</evidence>
<dbReference type="Gene3D" id="1.10.510.10">
    <property type="entry name" value="Transferase(Phosphotransferase) domain 1"/>
    <property type="match status" value="1"/>
</dbReference>
<evidence type="ECO:0000256" key="20">
    <source>
        <dbReference type="PROSITE-ProRule" id="PRU00043"/>
    </source>
</evidence>
<evidence type="ECO:0000256" key="4">
    <source>
        <dbReference type="ARBA" id="ARBA00022679"/>
    </source>
</evidence>
<keyword evidence="7" id="KW-0677">Repeat</keyword>
<comment type="caution">
    <text evidence="24">The sequence shown here is derived from an EMBL/GenBank/DDBJ whole genome shotgun (WGS) entry which is preliminary data.</text>
</comment>
<dbReference type="PROSITE" id="PS50011">
    <property type="entry name" value="PROTEIN_KINASE_DOM"/>
    <property type="match status" value="1"/>
</dbReference>
<evidence type="ECO:0000256" key="16">
    <source>
        <dbReference type="ARBA" id="ARBA00023180"/>
    </source>
</evidence>
<dbReference type="InterPro" id="IPR011009">
    <property type="entry name" value="Kinase-like_dom_sf"/>
</dbReference>
<evidence type="ECO:0000256" key="9">
    <source>
        <dbReference type="ARBA" id="ARBA00022777"/>
    </source>
</evidence>
<dbReference type="PROSITE" id="PS00109">
    <property type="entry name" value="PROTEIN_KINASE_TYR"/>
    <property type="match status" value="1"/>
</dbReference>
<keyword evidence="15 24" id="KW-0675">Receptor</keyword>
<feature type="domain" description="Protein kinase" evidence="22">
    <location>
        <begin position="293"/>
        <end position="567"/>
    </location>
</feature>
<dbReference type="InterPro" id="IPR015919">
    <property type="entry name" value="Cadherin-like_sf"/>
</dbReference>
<dbReference type="GO" id="GO:1902533">
    <property type="term" value="P:positive regulation of intracellular signal transduction"/>
    <property type="evidence" value="ECO:0007669"/>
    <property type="project" value="UniProtKB-ARBA"/>
</dbReference>
<keyword evidence="20" id="KW-0106">Calcium</keyword>
<keyword evidence="16" id="KW-0325">Glycoprotein</keyword>
<dbReference type="GO" id="GO:0005524">
    <property type="term" value="F:ATP binding"/>
    <property type="evidence" value="ECO:0007669"/>
    <property type="project" value="UniProtKB-UniRule"/>
</dbReference>
<evidence type="ECO:0000313" key="24">
    <source>
        <dbReference type="EMBL" id="KAH7637763.1"/>
    </source>
</evidence>
<dbReference type="FunFam" id="3.30.200.20:FF:000593">
    <property type="entry name" value="Predicted protein"/>
    <property type="match status" value="1"/>
</dbReference>
<organism evidence="24">
    <name type="scientific">Dermatophagoides farinae</name>
    <name type="common">American house dust mite</name>
    <dbReference type="NCBI Taxonomy" id="6954"/>
    <lineage>
        <taxon>Eukaryota</taxon>
        <taxon>Metazoa</taxon>
        <taxon>Ecdysozoa</taxon>
        <taxon>Arthropoda</taxon>
        <taxon>Chelicerata</taxon>
        <taxon>Arachnida</taxon>
        <taxon>Acari</taxon>
        <taxon>Acariformes</taxon>
        <taxon>Sarcoptiformes</taxon>
        <taxon>Astigmata</taxon>
        <taxon>Psoroptidia</taxon>
        <taxon>Analgoidea</taxon>
        <taxon>Pyroglyphidae</taxon>
        <taxon>Dermatophagoidinae</taxon>
        <taxon>Dermatophagoides</taxon>
    </lineage>
</organism>
<dbReference type="GO" id="GO:0007156">
    <property type="term" value="P:homophilic cell adhesion via plasma membrane adhesion molecules"/>
    <property type="evidence" value="ECO:0007669"/>
    <property type="project" value="InterPro"/>
</dbReference>
<keyword evidence="14" id="KW-1015">Disulfide bond</keyword>
<dbReference type="PANTHER" id="PTHR24416">
    <property type="entry name" value="TYROSINE-PROTEIN KINASE RECEPTOR"/>
    <property type="match status" value="1"/>
</dbReference>
<dbReference type="SUPFAM" id="SSF49313">
    <property type="entry name" value="Cadherin-like"/>
    <property type="match status" value="1"/>
</dbReference>
<evidence type="ECO:0000259" key="23">
    <source>
        <dbReference type="PROSITE" id="PS50268"/>
    </source>
</evidence>
<evidence type="ECO:0000256" key="21">
    <source>
        <dbReference type="PROSITE-ProRule" id="PRU10141"/>
    </source>
</evidence>
<evidence type="ECO:0000256" key="2">
    <source>
        <dbReference type="ARBA" id="ARBA00011902"/>
    </source>
</evidence>
<evidence type="ECO:0000256" key="15">
    <source>
        <dbReference type="ARBA" id="ARBA00023170"/>
    </source>
</evidence>
<protein>
    <recommendedName>
        <fullName evidence="2">receptor protein-tyrosine kinase</fullName>
        <ecNumber evidence="2">2.7.10.1</ecNumber>
    </recommendedName>
</protein>
<dbReference type="PROSITE" id="PS00107">
    <property type="entry name" value="PROTEIN_KINASE_ATP"/>
    <property type="match status" value="1"/>
</dbReference>
<feature type="binding site" evidence="21">
    <location>
        <position position="329"/>
    </location>
    <ligand>
        <name>ATP</name>
        <dbReference type="ChEBI" id="CHEBI:30616"/>
    </ligand>
</feature>
<evidence type="ECO:0000256" key="13">
    <source>
        <dbReference type="ARBA" id="ARBA00023137"/>
    </source>
</evidence>
<gene>
    <name evidence="24" type="ORF">HUG17_8867</name>
</gene>
<dbReference type="Gene3D" id="3.30.200.20">
    <property type="entry name" value="Phosphorylase Kinase, domain 1"/>
    <property type="match status" value="1"/>
</dbReference>
<dbReference type="Gene3D" id="2.60.40.60">
    <property type="entry name" value="Cadherins"/>
    <property type="match status" value="1"/>
</dbReference>
<dbReference type="EMBL" id="SDOV01000008">
    <property type="protein sequence ID" value="KAH7637763.1"/>
    <property type="molecule type" value="Genomic_DNA"/>
</dbReference>
<proteinExistence type="predicted"/>
<keyword evidence="5" id="KW-0812">Transmembrane</keyword>
<evidence type="ECO:0000256" key="10">
    <source>
        <dbReference type="ARBA" id="ARBA00022840"/>
    </source>
</evidence>
<evidence type="ECO:0000256" key="19">
    <source>
        <dbReference type="ARBA" id="ARBA00056965"/>
    </source>
</evidence>
<dbReference type="Proteomes" id="UP000828236">
    <property type="component" value="Unassembled WGS sequence"/>
</dbReference>
<evidence type="ECO:0000256" key="5">
    <source>
        <dbReference type="ARBA" id="ARBA00022692"/>
    </source>
</evidence>
<dbReference type="EC" id="2.7.10.1" evidence="2"/>
<keyword evidence="8 21" id="KW-0547">Nucleotide-binding</keyword>
<keyword evidence="11" id="KW-1133">Transmembrane helix</keyword>
<evidence type="ECO:0000256" key="8">
    <source>
        <dbReference type="ARBA" id="ARBA00022741"/>
    </source>
</evidence>
<dbReference type="PRINTS" id="PR00109">
    <property type="entry name" value="TYRKINASE"/>
</dbReference>
<dbReference type="PANTHER" id="PTHR24416:SF621">
    <property type="entry name" value="TYROSINE KINASE RECEPTOR CAD96CA"/>
    <property type="match status" value="1"/>
</dbReference>
<dbReference type="GO" id="GO:0005509">
    <property type="term" value="F:calcium ion binding"/>
    <property type="evidence" value="ECO:0007669"/>
    <property type="project" value="UniProtKB-UniRule"/>
</dbReference>
<dbReference type="CDD" id="cd00192">
    <property type="entry name" value="PTKc"/>
    <property type="match status" value="1"/>
</dbReference>
<reference evidence="24" key="2">
    <citation type="journal article" date="2021" name="World Allergy Organ. J.">
        <title>Chromosome-level assembly of Dermatophagoides farinae genome and transcriptome reveals two novel allergens Der f 37 and Der f 39.</title>
        <authorList>
            <person name="Chen J."/>
            <person name="Cai Z."/>
            <person name="Fan D."/>
            <person name="Hu J."/>
            <person name="Hou Y."/>
            <person name="He Y."/>
            <person name="Zhang Z."/>
            <person name="Zhao Z."/>
            <person name="Gao P."/>
            <person name="Hu W."/>
            <person name="Sun J."/>
            <person name="Li J."/>
            <person name="Ji K."/>
        </authorList>
    </citation>
    <scope>NUCLEOTIDE SEQUENCE</scope>
    <source>
        <strain evidence="24">JKM2019</strain>
    </source>
</reference>
<comment type="function">
    <text evidence="19">Receptor for basic fibroblast growth factor.</text>
</comment>
<dbReference type="GO" id="GO:0043235">
    <property type="term" value="C:receptor complex"/>
    <property type="evidence" value="ECO:0007669"/>
    <property type="project" value="TreeGrafter"/>
</dbReference>
<comment type="subcellular location">
    <subcellularLocation>
        <location evidence="1">Membrane</location>
        <topology evidence="1">Single-pass type I membrane protein</topology>
    </subcellularLocation>
</comment>
<dbReference type="InterPro" id="IPR020635">
    <property type="entry name" value="Tyr_kinase_cat_dom"/>
</dbReference>
<dbReference type="PROSITE" id="PS50268">
    <property type="entry name" value="CADHERIN_2"/>
    <property type="match status" value="1"/>
</dbReference>
<evidence type="ECO:0000256" key="18">
    <source>
        <dbReference type="ARBA" id="ARBA00051243"/>
    </source>
</evidence>
<name>A0A9D4SDJ0_DERFA</name>
<keyword evidence="9 24" id="KW-0418">Kinase</keyword>
<dbReference type="GO" id="GO:0007169">
    <property type="term" value="P:cell surface receptor protein tyrosine kinase signaling pathway"/>
    <property type="evidence" value="ECO:0007669"/>
    <property type="project" value="TreeGrafter"/>
</dbReference>
<reference evidence="24" key="1">
    <citation type="submission" date="2020-06" db="EMBL/GenBank/DDBJ databases">
        <authorList>
            <person name="Ji K."/>
            <person name="Li J."/>
        </authorList>
    </citation>
    <scope>NUCLEOTIDE SEQUENCE</scope>
    <source>
        <strain evidence="24">JKM2019</strain>
        <tissue evidence="24">Whole body</tissue>
    </source>
</reference>
<dbReference type="InterPro" id="IPR008266">
    <property type="entry name" value="Tyr_kinase_AS"/>
</dbReference>
<comment type="catalytic activity">
    <reaction evidence="18">
        <text>L-tyrosyl-[protein] + ATP = O-phospho-L-tyrosyl-[protein] + ADP + H(+)</text>
        <dbReference type="Rhea" id="RHEA:10596"/>
        <dbReference type="Rhea" id="RHEA-COMP:10136"/>
        <dbReference type="Rhea" id="RHEA-COMP:20101"/>
        <dbReference type="ChEBI" id="CHEBI:15378"/>
        <dbReference type="ChEBI" id="CHEBI:30616"/>
        <dbReference type="ChEBI" id="CHEBI:46858"/>
        <dbReference type="ChEBI" id="CHEBI:61978"/>
        <dbReference type="ChEBI" id="CHEBI:456216"/>
        <dbReference type="EC" id="2.7.10.1"/>
    </reaction>
</comment>
<evidence type="ECO:0000256" key="7">
    <source>
        <dbReference type="ARBA" id="ARBA00022737"/>
    </source>
</evidence>
<dbReference type="InterPro" id="IPR002126">
    <property type="entry name" value="Cadherin-like_dom"/>
</dbReference>
<sequence>MSKCRNVNPTFNSPPVFDFKREIFVSENTPVGQMVTMVRTIDKEKDIITYGIDPAHWNDGSKYFRIDEKTGQIFVRESLAGQGGNFLNMYIKANDGHQTAKIEAVISVSKATDKGQIVHFPDIHLPPSQIFNTNNILMNKTETRPYHPPTPKDVPLETLRPQRKQRPPITKLNTFNNRVKNETKNQQSITVKPDVVDHRDDHYEQMPTEDKPHRHSSLLTDILWPIGPYILVSIFVPTLCLIFCIETTTSSFTGDFDVSLFKNSGRQFHETSADSGMGISRISNQWEFPRHHLRFMHILGQGCFGQVWKCEAFNGNQTAATQTQIVAVKTLKENAGEKEKRDLLDELQVMKILDPHPNVVTLIACCTERDPVYLIMEYVPYGKLQKYLADSREDIAYGSKQPHEKLESHDLISFAYQIAKGMEYLSSKGIIHRDLAARNILVGHNKICKIADFGLAKYNQEIYERKSEGRLPIRWMAIESLKDFIFTTKSDVWSFGILMWEIVTLGCTPYPGWTASEVIKKVSEGYRLEKPEHCKREMYNIMYYCWDRNPHHRPSFSELVCLLDNLFGSDDEYVELDRFPDHCYYNLLKPPGCNNGNSGEKL</sequence>
<evidence type="ECO:0000256" key="14">
    <source>
        <dbReference type="ARBA" id="ARBA00023157"/>
    </source>
</evidence>
<dbReference type="InterPro" id="IPR000719">
    <property type="entry name" value="Prot_kinase_dom"/>
</dbReference>
<accession>A0A9D4SDJ0</accession>
<evidence type="ECO:0000256" key="1">
    <source>
        <dbReference type="ARBA" id="ARBA00004479"/>
    </source>
</evidence>
<keyword evidence="6" id="KW-0732">Signal</keyword>
<keyword evidence="17" id="KW-0393">Immunoglobulin domain</keyword>
<dbReference type="FunFam" id="1.10.510.10:FF:000190">
    <property type="entry name" value="Proto-oncogene tyrosine-protein kinase receptor Ret"/>
    <property type="match status" value="1"/>
</dbReference>
<keyword evidence="12" id="KW-0472">Membrane</keyword>
<evidence type="ECO:0000256" key="6">
    <source>
        <dbReference type="ARBA" id="ARBA00022729"/>
    </source>
</evidence>
<dbReference type="GO" id="GO:0004714">
    <property type="term" value="F:transmembrane receptor protein tyrosine kinase activity"/>
    <property type="evidence" value="ECO:0007669"/>
    <property type="project" value="UniProtKB-EC"/>
</dbReference>
<dbReference type="Pfam" id="PF07714">
    <property type="entry name" value="PK_Tyr_Ser-Thr"/>
    <property type="match status" value="1"/>
</dbReference>
<evidence type="ECO:0000256" key="12">
    <source>
        <dbReference type="ARBA" id="ARBA00023136"/>
    </source>
</evidence>
<keyword evidence="3" id="KW-0597">Phosphoprotein</keyword>
<feature type="domain" description="Cadherin" evidence="23">
    <location>
        <begin position="17"/>
        <end position="123"/>
    </location>
</feature>
<dbReference type="AlphaFoldDB" id="A0A9D4SDJ0"/>
<dbReference type="SUPFAM" id="SSF56112">
    <property type="entry name" value="Protein kinase-like (PK-like)"/>
    <property type="match status" value="1"/>
</dbReference>
<dbReference type="InterPro" id="IPR050122">
    <property type="entry name" value="RTK"/>
</dbReference>
<keyword evidence="4" id="KW-0808">Transferase</keyword>